<evidence type="ECO:0000259" key="3">
    <source>
        <dbReference type="Pfam" id="PF05193"/>
    </source>
</evidence>
<evidence type="ECO:0000313" key="5">
    <source>
        <dbReference type="Proteomes" id="UP000295221"/>
    </source>
</evidence>
<dbReference type="Gene3D" id="2.50.20.10">
    <property type="entry name" value="Lipoprotein localisation LolA/LolB/LppX"/>
    <property type="match status" value="1"/>
</dbReference>
<keyword evidence="5" id="KW-1185">Reference proteome</keyword>
<evidence type="ECO:0000313" key="4">
    <source>
        <dbReference type="EMBL" id="TCO08452.1"/>
    </source>
</evidence>
<dbReference type="Pfam" id="PF05193">
    <property type="entry name" value="Peptidase_M16_C"/>
    <property type="match status" value="1"/>
</dbReference>
<feature type="chain" id="PRO_5020219151" evidence="1">
    <location>
        <begin position="20"/>
        <end position="685"/>
    </location>
</feature>
<dbReference type="AlphaFoldDB" id="A0A4R2GJF7"/>
<keyword evidence="1" id="KW-0732">Signal</keyword>
<dbReference type="PANTHER" id="PTHR11851:SF225">
    <property type="entry name" value="NON-PEPTIDASE HOMOLOG YMXG"/>
    <property type="match status" value="1"/>
</dbReference>
<gene>
    <name evidence="4" type="ORF">EV194_105260</name>
</gene>
<feature type="signal peptide" evidence="1">
    <location>
        <begin position="1"/>
        <end position="19"/>
    </location>
</feature>
<sequence>MKKIILSILTICFTTGLLAQLDRSIPPSAGPAPQINIGEYKKFKLSNGLQVFVVEDNRLPFVAYSLNLEIDPIVEGDAVGYISLSGSLMRSGTANRTKGEIDEAIDFIGATFNTFSDGMYARSLKKHSETLLEIMSDVVMNPSFPQEELDRSILRMRSALQANKSDAGSIAANVANVLRFGKNDPYGELVSEETLENITVDLLKDYHKTYFRPNVGYLVIVGDISLKEAKKQAKKYFGKWKKGDVPTHQYDDPAKYEQPKVAIANREGANQSTINVTHTVNLTPGHPDAIKASLMNQILGGGSFNARLFQNLREDKAFTYGAYSRLSTDKRIGHFTASTEVRTSVTDSAVYEILHEMTRMRKELVSEEELDLMKNVLTGSFSRSLEDPQTVARFALNIERYNLPSDYYRTYLEKVAAVTPQDIKAMANKYLHPDHVIILAVGEADKIREPLSKFSPTGEVVQYDFYGDVVTGPREVTDVNAVEVIERYLEAIGGHDAVNAVEDVKMHASFTIQGMQLNMITQQKAPNKMLVETLMGGNVVTKQVFDGENGLIVSPMGEQRLEGEMLEEMKKASALFAEQALLKPDAEIELVGVENVEGMEAFRINVLSNGENTKSLYYSVETGLKLREVSTGMQGTVISVFIDYKEVNGVKFPSVMRQTAGPQTFDITIDSIEVNTGIDDEVFAL</sequence>
<accession>A0A4R2GJF7</accession>
<dbReference type="GO" id="GO:0046872">
    <property type="term" value="F:metal ion binding"/>
    <property type="evidence" value="ECO:0007669"/>
    <property type="project" value="InterPro"/>
</dbReference>
<dbReference type="Pfam" id="PF00675">
    <property type="entry name" value="Peptidase_M16"/>
    <property type="match status" value="1"/>
</dbReference>
<name>A0A4R2GJF7_9BACT</name>
<dbReference type="InterPro" id="IPR050361">
    <property type="entry name" value="MPP/UQCRC_Complex"/>
</dbReference>
<organism evidence="4 5">
    <name type="scientific">Natronoflexus pectinivorans</name>
    <dbReference type="NCBI Taxonomy" id="682526"/>
    <lineage>
        <taxon>Bacteria</taxon>
        <taxon>Pseudomonadati</taxon>
        <taxon>Bacteroidota</taxon>
        <taxon>Bacteroidia</taxon>
        <taxon>Marinilabiliales</taxon>
        <taxon>Marinilabiliaceae</taxon>
        <taxon>Natronoflexus</taxon>
    </lineage>
</organism>
<protein>
    <submittedName>
        <fullName evidence="4">Putative Zn-dependent peptidase</fullName>
    </submittedName>
</protein>
<dbReference type="RefSeq" id="WP_132433733.1">
    <property type="nucleotide sequence ID" value="NZ_SLWK01000005.1"/>
</dbReference>
<dbReference type="OrthoDB" id="9811314at2"/>
<dbReference type="EMBL" id="SLWK01000005">
    <property type="protein sequence ID" value="TCO08452.1"/>
    <property type="molecule type" value="Genomic_DNA"/>
</dbReference>
<feature type="domain" description="Peptidase M16 N-terminal" evidence="2">
    <location>
        <begin position="88"/>
        <end position="165"/>
    </location>
</feature>
<reference evidence="4 5" key="1">
    <citation type="submission" date="2019-03" db="EMBL/GenBank/DDBJ databases">
        <title>Genomic Encyclopedia of Type Strains, Phase IV (KMG-IV): sequencing the most valuable type-strain genomes for metagenomic binning, comparative biology and taxonomic classification.</title>
        <authorList>
            <person name="Goeker M."/>
        </authorList>
    </citation>
    <scope>NUCLEOTIDE SEQUENCE [LARGE SCALE GENOMIC DNA]</scope>
    <source>
        <strain evidence="4 5">DSM 24179</strain>
    </source>
</reference>
<dbReference type="InterPro" id="IPR011765">
    <property type="entry name" value="Pept_M16_N"/>
</dbReference>
<dbReference type="SUPFAM" id="SSF63411">
    <property type="entry name" value="LuxS/MPP-like metallohydrolase"/>
    <property type="match status" value="2"/>
</dbReference>
<evidence type="ECO:0000256" key="1">
    <source>
        <dbReference type="SAM" id="SignalP"/>
    </source>
</evidence>
<dbReference type="PANTHER" id="PTHR11851">
    <property type="entry name" value="METALLOPROTEASE"/>
    <property type="match status" value="1"/>
</dbReference>
<dbReference type="Proteomes" id="UP000295221">
    <property type="component" value="Unassembled WGS sequence"/>
</dbReference>
<dbReference type="InterPro" id="IPR011249">
    <property type="entry name" value="Metalloenz_LuxS/M16"/>
</dbReference>
<dbReference type="Gene3D" id="3.30.830.10">
    <property type="entry name" value="Metalloenzyme, LuxS/M16 peptidase-like"/>
    <property type="match status" value="2"/>
</dbReference>
<comment type="caution">
    <text evidence="4">The sequence shown here is derived from an EMBL/GenBank/DDBJ whole genome shotgun (WGS) entry which is preliminary data.</text>
</comment>
<evidence type="ECO:0000259" key="2">
    <source>
        <dbReference type="Pfam" id="PF00675"/>
    </source>
</evidence>
<proteinExistence type="predicted"/>
<dbReference type="InterPro" id="IPR007863">
    <property type="entry name" value="Peptidase_M16_C"/>
</dbReference>
<feature type="domain" description="Peptidase M16 C-terminal" evidence="3">
    <location>
        <begin position="197"/>
        <end position="377"/>
    </location>
</feature>